<dbReference type="EMBL" id="ARYJ01000005">
    <property type="protein sequence ID" value="KCZ88481.1"/>
    <property type="molecule type" value="Genomic_DNA"/>
</dbReference>
<evidence type="ECO:0000259" key="7">
    <source>
        <dbReference type="PROSITE" id="PS50893"/>
    </source>
</evidence>
<dbReference type="SMART" id="SM00382">
    <property type="entry name" value="AAA"/>
    <property type="match status" value="1"/>
</dbReference>
<dbReference type="AlphaFoldDB" id="A0A059FD56"/>
<keyword evidence="1" id="KW-0813">Transport</keyword>
<protein>
    <submittedName>
        <fullName evidence="8">Heme exporter protein CcmA</fullName>
    </submittedName>
</protein>
<organism evidence="8 9">
    <name type="scientific">Hyphomonas jannaschiana VP2</name>
    <dbReference type="NCBI Taxonomy" id="1280952"/>
    <lineage>
        <taxon>Bacteria</taxon>
        <taxon>Pseudomonadati</taxon>
        <taxon>Pseudomonadota</taxon>
        <taxon>Alphaproteobacteria</taxon>
        <taxon>Hyphomonadales</taxon>
        <taxon>Hyphomonadaceae</taxon>
        <taxon>Hyphomonas</taxon>
    </lineage>
</organism>
<evidence type="ECO:0000256" key="2">
    <source>
        <dbReference type="ARBA" id="ARBA00022741"/>
    </source>
</evidence>
<keyword evidence="5" id="KW-1278">Translocase</keyword>
<dbReference type="PANTHER" id="PTHR43499">
    <property type="entry name" value="ABC TRANSPORTER I FAMILY MEMBER 1"/>
    <property type="match status" value="1"/>
</dbReference>
<evidence type="ECO:0000256" key="1">
    <source>
        <dbReference type="ARBA" id="ARBA00022448"/>
    </source>
</evidence>
<dbReference type="NCBIfam" id="TIGR01189">
    <property type="entry name" value="ccmA"/>
    <property type="match status" value="1"/>
</dbReference>
<evidence type="ECO:0000256" key="3">
    <source>
        <dbReference type="ARBA" id="ARBA00022748"/>
    </source>
</evidence>
<evidence type="ECO:0000256" key="5">
    <source>
        <dbReference type="ARBA" id="ARBA00022967"/>
    </source>
</evidence>
<dbReference type="STRING" id="1280952.HJA_08939"/>
<evidence type="ECO:0000313" key="9">
    <source>
        <dbReference type="Proteomes" id="UP000024816"/>
    </source>
</evidence>
<dbReference type="InterPro" id="IPR003593">
    <property type="entry name" value="AAA+_ATPase"/>
</dbReference>
<feature type="domain" description="ABC transporter" evidence="7">
    <location>
        <begin position="10"/>
        <end position="194"/>
    </location>
</feature>
<dbReference type="PATRIC" id="fig|1280952.3.peg.1781"/>
<reference evidence="8 9" key="1">
    <citation type="journal article" date="2014" name="Antonie Van Leeuwenhoek">
        <title>Hyphomonas beringensis sp. nov. and Hyphomonas chukchiensis sp. nov., isolated from surface seawater of the Bering Sea and Chukchi Sea.</title>
        <authorList>
            <person name="Li C."/>
            <person name="Lai Q."/>
            <person name="Li G."/>
            <person name="Dong C."/>
            <person name="Wang J."/>
            <person name="Liao Y."/>
            <person name="Shao Z."/>
        </authorList>
    </citation>
    <scope>NUCLEOTIDE SEQUENCE [LARGE SCALE GENOMIC DNA]</scope>
    <source>
        <strain evidence="8 9">VP2</strain>
    </source>
</reference>
<sequence length="194" mass="20949">MLRGVTEVLLSATGLGMIRGERVLFTGVSLSVAPGESLVLRGSNGAGKTTLLRILAGLTRPEAGEVVRTGLHHWFAHREGLKPHETPRTHLGLWAKAWGSDSDLDSVLAQMGLKRPADVPARYLSAGQRRRTALGRLLLEKRPIWMLDEPYTALDAEGRELVLELIEDHLKSGGGVVAAIHGESGFVPTNEVVL</sequence>
<dbReference type="eggNOG" id="COG4133">
    <property type="taxonomic scope" value="Bacteria"/>
</dbReference>
<dbReference type="GO" id="GO:0016887">
    <property type="term" value="F:ATP hydrolysis activity"/>
    <property type="evidence" value="ECO:0007669"/>
    <property type="project" value="InterPro"/>
</dbReference>
<dbReference type="GO" id="GO:0022857">
    <property type="term" value="F:transmembrane transporter activity"/>
    <property type="evidence" value="ECO:0007669"/>
    <property type="project" value="InterPro"/>
</dbReference>
<keyword evidence="3" id="KW-0201">Cytochrome c-type biogenesis</keyword>
<dbReference type="InterPro" id="IPR005895">
    <property type="entry name" value="ABC_transptr_haem_export_CcmA"/>
</dbReference>
<evidence type="ECO:0000256" key="4">
    <source>
        <dbReference type="ARBA" id="ARBA00022840"/>
    </source>
</evidence>
<keyword evidence="2" id="KW-0547">Nucleotide-binding</keyword>
<dbReference type="Gene3D" id="3.40.50.300">
    <property type="entry name" value="P-loop containing nucleotide triphosphate hydrolases"/>
    <property type="match status" value="1"/>
</dbReference>
<dbReference type="GO" id="GO:0005524">
    <property type="term" value="F:ATP binding"/>
    <property type="evidence" value="ECO:0007669"/>
    <property type="project" value="UniProtKB-KW"/>
</dbReference>
<dbReference type="Proteomes" id="UP000024816">
    <property type="component" value="Unassembled WGS sequence"/>
</dbReference>
<accession>A0A059FD56</accession>
<evidence type="ECO:0000313" key="8">
    <source>
        <dbReference type="EMBL" id="KCZ88481.1"/>
    </source>
</evidence>
<dbReference type="PANTHER" id="PTHR43499:SF1">
    <property type="entry name" value="ABC TRANSPORTER I FAMILY MEMBER 1"/>
    <property type="match status" value="1"/>
</dbReference>
<gene>
    <name evidence="8" type="ORF">HJA_08939</name>
</gene>
<dbReference type="InterPro" id="IPR003439">
    <property type="entry name" value="ABC_transporter-like_ATP-bd"/>
</dbReference>
<proteinExistence type="predicted"/>
<dbReference type="SUPFAM" id="SSF52540">
    <property type="entry name" value="P-loop containing nucleoside triphosphate hydrolases"/>
    <property type="match status" value="1"/>
</dbReference>
<dbReference type="InterPro" id="IPR027417">
    <property type="entry name" value="P-loop_NTPase"/>
</dbReference>
<name>A0A059FD56_9PROT</name>
<dbReference type="GO" id="GO:0017004">
    <property type="term" value="P:cytochrome complex assembly"/>
    <property type="evidence" value="ECO:0007669"/>
    <property type="project" value="UniProtKB-KW"/>
</dbReference>
<keyword evidence="4" id="KW-0067">ATP-binding</keyword>
<evidence type="ECO:0000256" key="6">
    <source>
        <dbReference type="ARBA" id="ARBA00023136"/>
    </source>
</evidence>
<dbReference type="PROSITE" id="PS50893">
    <property type="entry name" value="ABC_TRANSPORTER_2"/>
    <property type="match status" value="1"/>
</dbReference>
<keyword evidence="9" id="KW-1185">Reference proteome</keyword>
<comment type="caution">
    <text evidence="8">The sequence shown here is derived from an EMBL/GenBank/DDBJ whole genome shotgun (WGS) entry which is preliminary data.</text>
</comment>
<keyword evidence="6" id="KW-0472">Membrane</keyword>
<dbReference type="Pfam" id="PF00005">
    <property type="entry name" value="ABC_tran"/>
    <property type="match status" value="1"/>
</dbReference>